<name>A0A4Z2INZ6_9TELE</name>
<gene>
    <name evidence="2" type="ORF">EYF80_010168</name>
</gene>
<evidence type="ECO:0000256" key="1">
    <source>
        <dbReference type="SAM" id="MobiDB-lite"/>
    </source>
</evidence>
<comment type="caution">
    <text evidence="2">The sequence shown here is derived from an EMBL/GenBank/DDBJ whole genome shotgun (WGS) entry which is preliminary data.</text>
</comment>
<evidence type="ECO:0000313" key="2">
    <source>
        <dbReference type="EMBL" id="TNN79586.1"/>
    </source>
</evidence>
<organism evidence="2 3">
    <name type="scientific">Liparis tanakae</name>
    <name type="common">Tanaka's snailfish</name>
    <dbReference type="NCBI Taxonomy" id="230148"/>
    <lineage>
        <taxon>Eukaryota</taxon>
        <taxon>Metazoa</taxon>
        <taxon>Chordata</taxon>
        <taxon>Craniata</taxon>
        <taxon>Vertebrata</taxon>
        <taxon>Euteleostomi</taxon>
        <taxon>Actinopterygii</taxon>
        <taxon>Neopterygii</taxon>
        <taxon>Teleostei</taxon>
        <taxon>Neoteleostei</taxon>
        <taxon>Acanthomorphata</taxon>
        <taxon>Eupercaria</taxon>
        <taxon>Perciformes</taxon>
        <taxon>Cottioidei</taxon>
        <taxon>Cottales</taxon>
        <taxon>Liparidae</taxon>
        <taxon>Liparis</taxon>
    </lineage>
</organism>
<dbReference type="EMBL" id="SRLO01000063">
    <property type="protein sequence ID" value="TNN79586.1"/>
    <property type="molecule type" value="Genomic_DNA"/>
</dbReference>
<feature type="region of interest" description="Disordered" evidence="1">
    <location>
        <begin position="9"/>
        <end position="28"/>
    </location>
</feature>
<dbReference type="AlphaFoldDB" id="A0A4Z2INZ6"/>
<proteinExistence type="predicted"/>
<evidence type="ECO:0000313" key="3">
    <source>
        <dbReference type="Proteomes" id="UP000314294"/>
    </source>
</evidence>
<reference evidence="2 3" key="1">
    <citation type="submission" date="2019-03" db="EMBL/GenBank/DDBJ databases">
        <title>First draft genome of Liparis tanakae, snailfish: a comprehensive survey of snailfish specific genes.</title>
        <authorList>
            <person name="Kim W."/>
            <person name="Song I."/>
            <person name="Jeong J.-H."/>
            <person name="Kim D."/>
            <person name="Kim S."/>
            <person name="Ryu S."/>
            <person name="Song J.Y."/>
            <person name="Lee S.K."/>
        </authorList>
    </citation>
    <scope>NUCLEOTIDE SEQUENCE [LARGE SCALE GENOMIC DNA]</scope>
    <source>
        <tissue evidence="2">Muscle</tissue>
    </source>
</reference>
<keyword evidence="3" id="KW-1185">Reference proteome</keyword>
<dbReference type="Proteomes" id="UP000314294">
    <property type="component" value="Unassembled WGS sequence"/>
</dbReference>
<sequence length="110" mass="12035">MPRRITRFLGVNQLTSEGTGGADPLHSARCTHNAQSAYSSNTTSLGFPSDIQGKRDQNLLMERKRRKRVVFVQGGWGGSLPGAEHSREPAAWYTLIWPPTGCDPCLSPPV</sequence>
<accession>A0A4Z2INZ6</accession>
<protein>
    <submittedName>
        <fullName evidence="2">Uncharacterized protein</fullName>
    </submittedName>
</protein>